<sequence>MRLVIVGAPTPAQLDEALAAFGAAGFTVLQGTRVDVGAHEADVVFGLTGRASSALREADERGVRYVLVHNGPDDDDPEGTYSRAHHRVVTAEVPELAARLRSRTRMELTCLAFAFKNGIPVESGWVVDTRFLDNPYWVPELKPLDGRDPRVREYVLRQPGAGCLLDGLEATLVPLLPDYRRQGRMELTIAFGCTGGRHRSVALAQEMARRLSALPEVDALFRARDLQL</sequence>
<dbReference type="InterPro" id="IPR005337">
    <property type="entry name" value="RapZ-like"/>
</dbReference>
<gene>
    <name evidence="2" type="ORF">JF922_07260</name>
</gene>
<feature type="domain" description="RapZ C-terminal" evidence="1">
    <location>
        <begin position="106"/>
        <end position="225"/>
    </location>
</feature>
<dbReference type="InterPro" id="IPR053931">
    <property type="entry name" value="RapZ_C"/>
</dbReference>
<protein>
    <recommendedName>
        <fullName evidence="1">RapZ C-terminal domain-containing protein</fullName>
    </recommendedName>
</protein>
<dbReference type="AlphaFoldDB" id="A0A934K8X6"/>
<keyword evidence="3" id="KW-1185">Reference proteome</keyword>
<dbReference type="Pfam" id="PF22740">
    <property type="entry name" value="PapZ_C"/>
    <property type="match status" value="1"/>
</dbReference>
<dbReference type="Proteomes" id="UP000612893">
    <property type="component" value="Unassembled WGS sequence"/>
</dbReference>
<accession>A0A934K8X6</accession>
<evidence type="ECO:0000313" key="3">
    <source>
        <dbReference type="Proteomes" id="UP000612893"/>
    </source>
</evidence>
<dbReference type="RefSeq" id="WP_338200442.1">
    <property type="nucleotide sequence ID" value="NZ_JAEKNR010000083.1"/>
</dbReference>
<name>A0A934K8X6_9BACT</name>
<evidence type="ECO:0000313" key="2">
    <source>
        <dbReference type="EMBL" id="MBJ7597870.1"/>
    </source>
</evidence>
<reference evidence="2" key="1">
    <citation type="submission" date="2020-10" db="EMBL/GenBank/DDBJ databases">
        <title>Ca. Dormibacterota MAGs.</title>
        <authorList>
            <person name="Montgomery K."/>
        </authorList>
    </citation>
    <scope>NUCLEOTIDE SEQUENCE [LARGE SCALE GENOMIC DNA]</scope>
    <source>
        <strain evidence="2">SC8812_S17_10</strain>
    </source>
</reference>
<dbReference type="PANTHER" id="PTHR30448:SF0">
    <property type="entry name" value="RNASE ADAPTER PROTEIN RAPZ"/>
    <property type="match status" value="1"/>
</dbReference>
<evidence type="ECO:0000259" key="1">
    <source>
        <dbReference type="Pfam" id="PF22740"/>
    </source>
</evidence>
<dbReference type="EMBL" id="JAEKNR010000083">
    <property type="protein sequence ID" value="MBJ7597870.1"/>
    <property type="molecule type" value="Genomic_DNA"/>
</dbReference>
<organism evidence="2 3">
    <name type="scientific">Candidatus Nephthysia bennettiae</name>
    <dbReference type="NCBI Taxonomy" id="3127016"/>
    <lineage>
        <taxon>Bacteria</taxon>
        <taxon>Bacillati</taxon>
        <taxon>Candidatus Dormiibacterota</taxon>
        <taxon>Candidatus Dormibacteria</taxon>
        <taxon>Candidatus Dormibacterales</taxon>
        <taxon>Candidatus Dormibacteraceae</taxon>
        <taxon>Candidatus Nephthysia</taxon>
    </lineage>
</organism>
<proteinExistence type="predicted"/>
<comment type="caution">
    <text evidence="2">The sequence shown here is derived from an EMBL/GenBank/DDBJ whole genome shotgun (WGS) entry which is preliminary data.</text>
</comment>
<dbReference type="PANTHER" id="PTHR30448">
    <property type="entry name" value="RNASE ADAPTER PROTEIN RAPZ"/>
    <property type="match status" value="1"/>
</dbReference>